<keyword evidence="3" id="KW-1185">Reference proteome</keyword>
<feature type="domain" description="Heterokaryon incompatibility" evidence="1">
    <location>
        <begin position="36"/>
        <end position="138"/>
    </location>
</feature>
<reference evidence="2 3" key="1">
    <citation type="submission" date="2014-04" db="EMBL/GenBank/DDBJ databases">
        <authorList>
            <consortium name="DOE Joint Genome Institute"/>
            <person name="Kuo A."/>
            <person name="Kohler A."/>
            <person name="Costa M.D."/>
            <person name="Nagy L.G."/>
            <person name="Floudas D."/>
            <person name="Copeland A."/>
            <person name="Barry K.W."/>
            <person name="Cichocki N."/>
            <person name="Veneault-Fourrey C."/>
            <person name="LaButti K."/>
            <person name="Lindquist E.A."/>
            <person name="Lipzen A."/>
            <person name="Lundell T."/>
            <person name="Morin E."/>
            <person name="Murat C."/>
            <person name="Sun H."/>
            <person name="Tunlid A."/>
            <person name="Henrissat B."/>
            <person name="Grigoriev I.V."/>
            <person name="Hibbett D.S."/>
            <person name="Martin F."/>
            <person name="Nordberg H.P."/>
            <person name="Cantor M.N."/>
            <person name="Hua S.X."/>
        </authorList>
    </citation>
    <scope>NUCLEOTIDE SEQUENCE [LARGE SCALE GENOMIC DNA]</scope>
    <source>
        <strain evidence="2 3">Marx 270</strain>
    </source>
</reference>
<dbReference type="HOGENOM" id="CLU_000288_138_12_1"/>
<dbReference type="PANTHER" id="PTHR10622">
    <property type="entry name" value="HET DOMAIN-CONTAINING PROTEIN"/>
    <property type="match status" value="1"/>
</dbReference>
<dbReference type="EMBL" id="KN832136">
    <property type="protein sequence ID" value="KIN93767.1"/>
    <property type="molecule type" value="Genomic_DNA"/>
</dbReference>
<organism evidence="2 3">
    <name type="scientific">Pisolithus tinctorius Marx 270</name>
    <dbReference type="NCBI Taxonomy" id="870435"/>
    <lineage>
        <taxon>Eukaryota</taxon>
        <taxon>Fungi</taxon>
        <taxon>Dikarya</taxon>
        <taxon>Basidiomycota</taxon>
        <taxon>Agaricomycotina</taxon>
        <taxon>Agaricomycetes</taxon>
        <taxon>Agaricomycetidae</taxon>
        <taxon>Boletales</taxon>
        <taxon>Sclerodermatineae</taxon>
        <taxon>Pisolithaceae</taxon>
        <taxon>Pisolithus</taxon>
    </lineage>
</organism>
<dbReference type="STRING" id="870435.A0A0C3I9I1"/>
<proteinExistence type="predicted"/>
<dbReference type="PANTHER" id="PTHR10622:SF10">
    <property type="entry name" value="HET DOMAIN-CONTAINING PROTEIN"/>
    <property type="match status" value="1"/>
</dbReference>
<dbReference type="InParanoid" id="A0A0C3I9I1"/>
<evidence type="ECO:0000313" key="3">
    <source>
        <dbReference type="Proteomes" id="UP000054217"/>
    </source>
</evidence>
<dbReference type="Proteomes" id="UP000054217">
    <property type="component" value="Unassembled WGS sequence"/>
</dbReference>
<dbReference type="Pfam" id="PF06985">
    <property type="entry name" value="HET"/>
    <property type="match status" value="1"/>
</dbReference>
<sequence>MRLLDVKAVLDRETHVQQADPKLEILKELDDKGTRYAILSHRWGDEVSYEEMTGLMKMEEWERDAVRQCNGYQKIIKGCEQASKDGYELLWIDTCCIDKRSSSELSEAINSMYRWYQNAQVCYAYLHDVDESVFPTKQDRDKFSESDGWPEWFMRGWTLQELIAPKQVEFFNKDWAPIGNKRHLASTLEWVTGIPWEVLKDGLGAKRLSVAQIMSWAANRKTTRVEDRAYSLMGLFRVNMPMLYGEGKKAFQRLQLEIIRVSSDHSIFAWNPSEPRTGSVLAEDPSDFRNCHFTKIVKPDEFIDNLMALIEWNALGAPWPPQHKSRKISPNPIHWCRIAWLRRRARAISHQLRTISVTSSGIQVCLPVIPFRDSPSHFTAILPCGFFTIDLVSSGSSFERTSVTARPLAPLTTYPEFKTLYLTYHQDANETHREFALDDKYASYHGFTRCGTYPREFTGDTVTLSSLTDDLIVIVYANDDVRSRFAVGLGYYLGQGWVHVVYDGCSPAQTDWTPWSNFAFGAYRRMWGARAEHARSMPKLEHNYERCRNDHFIKHAHLPRSIWAARVVWGRWEMDNFRIMVDVEQCPGCCNGPHGWATSFNEHCGLDTPGFMDTNYYPYELRLNGWRAQFAKCSGPRITLGDYGDNSGGNFRCTGNIFEDMRTLGNIDPTSVYRPVVRRVSGSEWLIRRVEDRTELAVAYHTTTEGKHLALRQPKGLGLPTNEHFELLLKDLAIRLAGKHLVTSVIQCSGFYEVDDGGEARDSGDGEFSATCVPCSPFDIIRLDT</sequence>
<gene>
    <name evidence="2" type="ORF">M404DRAFT_1008742</name>
</gene>
<dbReference type="InterPro" id="IPR010730">
    <property type="entry name" value="HET"/>
</dbReference>
<accession>A0A0C3I9I1</accession>
<dbReference type="AlphaFoldDB" id="A0A0C3I9I1"/>
<name>A0A0C3I9I1_PISTI</name>
<protein>
    <recommendedName>
        <fullName evidence="1">Heterokaryon incompatibility domain-containing protein</fullName>
    </recommendedName>
</protein>
<evidence type="ECO:0000313" key="2">
    <source>
        <dbReference type="EMBL" id="KIN93767.1"/>
    </source>
</evidence>
<dbReference type="OrthoDB" id="2642142at2759"/>
<reference evidence="3" key="2">
    <citation type="submission" date="2015-01" db="EMBL/GenBank/DDBJ databases">
        <title>Evolutionary Origins and Diversification of the Mycorrhizal Mutualists.</title>
        <authorList>
            <consortium name="DOE Joint Genome Institute"/>
            <consortium name="Mycorrhizal Genomics Consortium"/>
            <person name="Kohler A."/>
            <person name="Kuo A."/>
            <person name="Nagy L.G."/>
            <person name="Floudas D."/>
            <person name="Copeland A."/>
            <person name="Barry K.W."/>
            <person name="Cichocki N."/>
            <person name="Veneault-Fourrey C."/>
            <person name="LaButti K."/>
            <person name="Lindquist E.A."/>
            <person name="Lipzen A."/>
            <person name="Lundell T."/>
            <person name="Morin E."/>
            <person name="Murat C."/>
            <person name="Riley R."/>
            <person name="Ohm R."/>
            <person name="Sun H."/>
            <person name="Tunlid A."/>
            <person name="Henrissat B."/>
            <person name="Grigoriev I.V."/>
            <person name="Hibbett D.S."/>
            <person name="Martin F."/>
        </authorList>
    </citation>
    <scope>NUCLEOTIDE SEQUENCE [LARGE SCALE GENOMIC DNA]</scope>
    <source>
        <strain evidence="3">Marx 270</strain>
    </source>
</reference>
<evidence type="ECO:0000259" key="1">
    <source>
        <dbReference type="Pfam" id="PF06985"/>
    </source>
</evidence>